<protein>
    <submittedName>
        <fullName evidence="1">Uncharacterized protein</fullName>
    </submittedName>
</protein>
<dbReference type="PANTHER" id="PTHR20961">
    <property type="entry name" value="GLYCOSYLTRANSFERASE"/>
    <property type="match status" value="1"/>
</dbReference>
<sequence>MKEQIRPYPRKWENVTMTMIKQITLISSPSGPPCDVNRNAPGLVFSAGEYTINFFHDFNDGFILLFISVNSLFPSAYGDLVLVIEKSRDWWLTKYADLLRTFTLISSPSGPPCDVSHNAPGLVFSAGEYTRNLFHDFNDGFTPLFISVNSLFPSAYGDLVLVIGDFPNTQISSAPSQSSTSITILPPIVLYPFSWA</sequence>
<keyword evidence="2" id="KW-1185">Reference proteome</keyword>
<comment type="caution">
    <text evidence="1">The sequence shown here is derived from an EMBL/GenBank/DDBJ whole genome shotgun (WGS) entry which is preliminary data.</text>
</comment>
<gene>
    <name evidence="1" type="ORF">Nepgr_003613</name>
</gene>
<dbReference type="AlphaFoldDB" id="A0AAD3RZZ7"/>
<dbReference type="EMBL" id="BSYO01000003">
    <property type="protein sequence ID" value="GMH01774.1"/>
    <property type="molecule type" value="Genomic_DNA"/>
</dbReference>
<dbReference type="InterPro" id="IPR007657">
    <property type="entry name" value="Glycosyltransferase_61"/>
</dbReference>
<dbReference type="PANTHER" id="PTHR20961:SF98">
    <property type="entry name" value="GLYCOSYLTRANSFERASE"/>
    <property type="match status" value="1"/>
</dbReference>
<evidence type="ECO:0000313" key="1">
    <source>
        <dbReference type="EMBL" id="GMH01774.1"/>
    </source>
</evidence>
<accession>A0AAD3RZZ7</accession>
<organism evidence="1 2">
    <name type="scientific">Nepenthes gracilis</name>
    <name type="common">Slender pitcher plant</name>
    <dbReference type="NCBI Taxonomy" id="150966"/>
    <lineage>
        <taxon>Eukaryota</taxon>
        <taxon>Viridiplantae</taxon>
        <taxon>Streptophyta</taxon>
        <taxon>Embryophyta</taxon>
        <taxon>Tracheophyta</taxon>
        <taxon>Spermatophyta</taxon>
        <taxon>Magnoliopsida</taxon>
        <taxon>eudicotyledons</taxon>
        <taxon>Gunneridae</taxon>
        <taxon>Pentapetalae</taxon>
        <taxon>Caryophyllales</taxon>
        <taxon>Nepenthaceae</taxon>
        <taxon>Nepenthes</taxon>
    </lineage>
</organism>
<dbReference type="GO" id="GO:0016757">
    <property type="term" value="F:glycosyltransferase activity"/>
    <property type="evidence" value="ECO:0007669"/>
    <property type="project" value="InterPro"/>
</dbReference>
<evidence type="ECO:0000313" key="2">
    <source>
        <dbReference type="Proteomes" id="UP001279734"/>
    </source>
</evidence>
<proteinExistence type="predicted"/>
<reference evidence="1" key="1">
    <citation type="submission" date="2023-05" db="EMBL/GenBank/DDBJ databases">
        <title>Nepenthes gracilis genome sequencing.</title>
        <authorList>
            <person name="Fukushima K."/>
        </authorList>
    </citation>
    <scope>NUCLEOTIDE SEQUENCE</scope>
    <source>
        <strain evidence="1">SING2019-196</strain>
    </source>
</reference>
<name>A0AAD3RZZ7_NEPGR</name>
<dbReference type="Proteomes" id="UP001279734">
    <property type="component" value="Unassembled WGS sequence"/>
</dbReference>